<comment type="caution">
    <text evidence="2">The sequence shown here is derived from an EMBL/GenBank/DDBJ whole genome shotgun (WGS) entry which is preliminary data.</text>
</comment>
<dbReference type="PROSITE" id="PS50965">
    <property type="entry name" value="NERD"/>
    <property type="match status" value="1"/>
</dbReference>
<dbReference type="RefSeq" id="WP_122899170.1">
    <property type="nucleotide sequence ID" value="NZ_RHIB01000002.1"/>
</dbReference>
<evidence type="ECO:0000259" key="1">
    <source>
        <dbReference type="PROSITE" id="PS50965"/>
    </source>
</evidence>
<dbReference type="InterPro" id="IPR011528">
    <property type="entry name" value="NERD"/>
</dbReference>
<reference evidence="2 3" key="1">
    <citation type="submission" date="2018-10" db="EMBL/GenBank/DDBJ databases">
        <title>Bacillus Keqinensis sp. nov., a moderately halophilic bacterium isolated from a saline-alkaline lake.</title>
        <authorList>
            <person name="Wang H."/>
        </authorList>
    </citation>
    <scope>NUCLEOTIDE SEQUENCE [LARGE SCALE GENOMIC DNA]</scope>
    <source>
        <strain evidence="2 3">KQ-3</strain>
    </source>
</reference>
<gene>
    <name evidence="2" type="ORF">EBO34_12835</name>
</gene>
<evidence type="ECO:0000313" key="2">
    <source>
        <dbReference type="EMBL" id="RNA67604.1"/>
    </source>
</evidence>
<protein>
    <submittedName>
        <fullName evidence="2">NERD domain-containing protein</fullName>
    </submittedName>
</protein>
<dbReference type="OrthoDB" id="569879at2"/>
<dbReference type="Proteomes" id="UP000278746">
    <property type="component" value="Unassembled WGS sequence"/>
</dbReference>
<sequence>MILKHRKQSVWLLKLTALKRRLPHFHKQLAKVSEDHSLKKSGYRGEKALDYQLDYIINETDCVVLQDLRLTGQLERHFQVDTLFITPKFITIIEAKNYAGTIEFKPEFNELIQTKEGKQKGIKDPITQVKRQMQHLNFWLRQHHYPSIPLRYFITISNPTTIIKAPSTYKDALEKVIHVEQINTKLLELDKTKEDVLLNNELMIK</sequence>
<feature type="domain" description="NERD" evidence="1">
    <location>
        <begin position="41"/>
        <end position="159"/>
    </location>
</feature>
<accession>A0A3M7TPP5</accession>
<dbReference type="Pfam" id="PF08378">
    <property type="entry name" value="NERD"/>
    <property type="match status" value="1"/>
</dbReference>
<name>A0A3M7TPP5_9BACI</name>
<evidence type="ECO:0000313" key="3">
    <source>
        <dbReference type="Proteomes" id="UP000278746"/>
    </source>
</evidence>
<keyword evidence="3" id="KW-1185">Reference proteome</keyword>
<dbReference type="AlphaFoldDB" id="A0A3M7TPP5"/>
<proteinExistence type="predicted"/>
<organism evidence="2 3">
    <name type="scientific">Alteribacter keqinensis</name>
    <dbReference type="NCBI Taxonomy" id="2483800"/>
    <lineage>
        <taxon>Bacteria</taxon>
        <taxon>Bacillati</taxon>
        <taxon>Bacillota</taxon>
        <taxon>Bacilli</taxon>
        <taxon>Bacillales</taxon>
        <taxon>Bacillaceae</taxon>
        <taxon>Alteribacter</taxon>
    </lineage>
</organism>
<dbReference type="EMBL" id="RHIB01000002">
    <property type="protein sequence ID" value="RNA67604.1"/>
    <property type="molecule type" value="Genomic_DNA"/>
</dbReference>